<evidence type="ECO:0008006" key="2">
    <source>
        <dbReference type="Google" id="ProtNLM"/>
    </source>
</evidence>
<dbReference type="InterPro" id="IPR019531">
    <property type="entry name" value="Pmp4"/>
</dbReference>
<dbReference type="PIRSF" id="PIRSF013674">
    <property type="entry name" value="PXMP4"/>
    <property type="match status" value="1"/>
</dbReference>
<dbReference type="EMBL" id="LK023368">
    <property type="protein sequence ID" value="CDS12772.1"/>
    <property type="molecule type" value="Genomic_DNA"/>
</dbReference>
<name>A0A077X142_9FUNG</name>
<dbReference type="OrthoDB" id="39659at2759"/>
<dbReference type="GO" id="GO:0005778">
    <property type="term" value="C:peroxisomal membrane"/>
    <property type="evidence" value="ECO:0007669"/>
    <property type="project" value="TreeGrafter"/>
</dbReference>
<organism evidence="1">
    <name type="scientific">Lichtheimia ramosa</name>
    <dbReference type="NCBI Taxonomy" id="688394"/>
    <lineage>
        <taxon>Eukaryota</taxon>
        <taxon>Fungi</taxon>
        <taxon>Fungi incertae sedis</taxon>
        <taxon>Mucoromycota</taxon>
        <taxon>Mucoromycotina</taxon>
        <taxon>Mucoromycetes</taxon>
        <taxon>Mucorales</taxon>
        <taxon>Lichtheimiaceae</taxon>
        <taxon>Lichtheimia</taxon>
    </lineage>
</organism>
<protein>
    <recommendedName>
        <fullName evidence="2">Peroxisomal membrane protein 4</fullName>
    </recommendedName>
</protein>
<evidence type="ECO:0000313" key="1">
    <source>
        <dbReference type="EMBL" id="CDS12772.1"/>
    </source>
</evidence>
<gene>
    <name evidence="1" type="ORF">LRAMOSA04956</name>
</gene>
<dbReference type="AlphaFoldDB" id="A0A077X142"/>
<proteinExistence type="predicted"/>
<dbReference type="Pfam" id="PF02466">
    <property type="entry name" value="Tim17"/>
    <property type="match status" value="1"/>
</dbReference>
<dbReference type="PANTHER" id="PTHR15460:SF3">
    <property type="entry name" value="PEROXISOMAL MEMBRANE PROTEIN 4"/>
    <property type="match status" value="1"/>
</dbReference>
<dbReference type="PANTHER" id="PTHR15460">
    <property type="entry name" value="PEROXISOMAL MEMBRANE PROTEIN 4"/>
    <property type="match status" value="1"/>
</dbReference>
<reference evidence="1" key="1">
    <citation type="journal article" date="2014" name="Genome Announc.">
        <title>De novo whole-genome sequence and genome annotation of Lichtheimia ramosa.</title>
        <authorList>
            <person name="Linde J."/>
            <person name="Schwartze V."/>
            <person name="Binder U."/>
            <person name="Lass-Florl C."/>
            <person name="Voigt K."/>
            <person name="Horn F."/>
        </authorList>
    </citation>
    <scope>NUCLEOTIDE SEQUENCE</scope>
    <source>
        <strain evidence="1">JMRC FSU:6197</strain>
    </source>
</reference>
<accession>A0A077X142</accession>
<sequence length="197" mass="22739">MEALSRIAVDPRYHDVLTIVKGFRNGVVYGARIRFPHALVMSFLFKSGSLQDKFRYIFKATRQHARNLGLFATIYKTAMFVQKKLNGNKEADIHPFIAGLLGGYYVFGTNNSINQQIVLYVFARVVMALVKIPVKRQLIDAPQHTYSIFAAVCWGLVMYLFKHDADTLQPSMRSSMQYIYKDSNHWNSLRTLIWHNK</sequence>